<reference evidence="6" key="1">
    <citation type="journal article" date="2011" name="J. Proteome Res.">
        <title>Identification of novel proteins from the venom of a cryptic snake Drysdalia coronoides by a combined transcriptomics and proteomics approach.</title>
        <authorList>
            <person name="Chatrath S.T."/>
            <person name="Chapeaurouge A."/>
            <person name="Lin Q."/>
            <person name="Lim T.K."/>
            <person name="Dunstan N."/>
            <person name="Mirtschin P."/>
            <person name="Kumar P.P."/>
            <person name="Kini R.M."/>
        </authorList>
    </citation>
    <scope>NUCLEOTIDE SEQUENCE</scope>
    <source>
        <tissue evidence="6">Venom gland</tissue>
    </source>
</reference>
<keyword evidence="3 5" id="KW-0732">Signal</keyword>
<accession>F8J2D6</accession>
<evidence type="ECO:0000256" key="4">
    <source>
        <dbReference type="ARBA" id="ARBA00023157"/>
    </source>
</evidence>
<dbReference type="SUPFAM" id="SSF57302">
    <property type="entry name" value="Snake toxin-like"/>
    <property type="match status" value="1"/>
</dbReference>
<dbReference type="InterPro" id="IPR003571">
    <property type="entry name" value="Snake_3FTx"/>
</dbReference>
<dbReference type="Gene3D" id="2.10.60.10">
    <property type="entry name" value="CD59"/>
    <property type="match status" value="1"/>
</dbReference>
<evidence type="ECO:0000256" key="2">
    <source>
        <dbReference type="ARBA" id="ARBA00022525"/>
    </source>
</evidence>
<protein>
    <submittedName>
        <fullName evidence="6">Putative long chain neurotoxin 173</fullName>
    </submittedName>
</protein>
<feature type="chain" id="PRO_5003373078" evidence="5">
    <location>
        <begin position="22"/>
        <end position="108"/>
    </location>
</feature>
<keyword evidence="6" id="KW-0528">Neurotoxin</keyword>
<organism evidence="6">
    <name type="scientific">Drysdalia coronoides</name>
    <name type="common">White-lipped snake</name>
    <name type="synonym">Hoplocephalus coronoides</name>
    <dbReference type="NCBI Taxonomy" id="66186"/>
    <lineage>
        <taxon>Eukaryota</taxon>
        <taxon>Metazoa</taxon>
        <taxon>Chordata</taxon>
        <taxon>Craniata</taxon>
        <taxon>Vertebrata</taxon>
        <taxon>Euteleostomi</taxon>
        <taxon>Lepidosauria</taxon>
        <taxon>Squamata</taxon>
        <taxon>Bifurcata</taxon>
        <taxon>Unidentata</taxon>
        <taxon>Episquamata</taxon>
        <taxon>Toxicofera</taxon>
        <taxon>Serpentes</taxon>
        <taxon>Colubroidea</taxon>
        <taxon>Elapidae</taxon>
        <taxon>Notechinae</taxon>
        <taxon>Drysdalia</taxon>
    </lineage>
</organism>
<name>F8J2D6_DRYCN</name>
<evidence type="ECO:0000256" key="3">
    <source>
        <dbReference type="ARBA" id="ARBA00022729"/>
    </source>
</evidence>
<evidence type="ECO:0000313" key="6">
    <source>
        <dbReference type="EMBL" id="ACR78476.1"/>
    </source>
</evidence>
<evidence type="ECO:0000256" key="1">
    <source>
        <dbReference type="ARBA" id="ARBA00004613"/>
    </source>
</evidence>
<dbReference type="InterPro" id="IPR045860">
    <property type="entry name" value="Snake_toxin-like_sf"/>
</dbReference>
<sequence>MKTLLLTLVVVTIVCLDLAYTRKCYKTHPYKSEPWASGENLCYTKTWCDFRCSQLGKAVELGCAATCPTTKPYEEVTCCSTDDCNRFPNWERPRPRPRGLLSSIIDHP</sequence>
<dbReference type="EMBL" id="FJ752454">
    <property type="protein sequence ID" value="ACR78476.1"/>
    <property type="molecule type" value="mRNA"/>
</dbReference>
<keyword evidence="2" id="KW-0964">Secreted</keyword>
<dbReference type="PROSITE" id="PS00272">
    <property type="entry name" value="SNAKE_TOXIN"/>
    <property type="match status" value="1"/>
</dbReference>
<proteinExistence type="evidence at transcript level"/>
<dbReference type="Pfam" id="PF21947">
    <property type="entry name" value="Toxin_cobra-type"/>
    <property type="match status" value="1"/>
</dbReference>
<dbReference type="GO" id="GO:0005576">
    <property type="term" value="C:extracellular region"/>
    <property type="evidence" value="ECO:0007669"/>
    <property type="project" value="UniProtKB-SubCell"/>
</dbReference>
<dbReference type="InterPro" id="IPR018354">
    <property type="entry name" value="Snake_toxin_con_site"/>
</dbReference>
<evidence type="ECO:0000256" key="5">
    <source>
        <dbReference type="SAM" id="SignalP"/>
    </source>
</evidence>
<dbReference type="CDD" id="cd00206">
    <property type="entry name" value="TFP_snake_toxin"/>
    <property type="match status" value="1"/>
</dbReference>
<feature type="signal peptide" evidence="5">
    <location>
        <begin position="1"/>
        <end position="21"/>
    </location>
</feature>
<keyword evidence="6" id="KW-0800">Toxin</keyword>
<comment type="subcellular location">
    <subcellularLocation>
        <location evidence="1">Secreted</location>
    </subcellularLocation>
</comment>
<keyword evidence="4" id="KW-1015">Disulfide bond</keyword>
<dbReference type="AlphaFoldDB" id="F8J2D6"/>
<dbReference type="InterPro" id="IPR054131">
    <property type="entry name" value="Toxin_cobra-type"/>
</dbReference>
<dbReference type="GO" id="GO:0090729">
    <property type="term" value="F:toxin activity"/>
    <property type="evidence" value="ECO:0007669"/>
    <property type="project" value="InterPro"/>
</dbReference>